<accession>A0A7R9G1U0</accession>
<feature type="compositionally biased region" description="Basic and acidic residues" evidence="2">
    <location>
        <begin position="367"/>
        <end position="388"/>
    </location>
</feature>
<dbReference type="EMBL" id="OC002968">
    <property type="protein sequence ID" value="CAD7262625.1"/>
    <property type="molecule type" value="Genomic_DNA"/>
</dbReference>
<organism evidence="3">
    <name type="scientific">Timema shepardi</name>
    <name type="common">Walking stick</name>
    <dbReference type="NCBI Taxonomy" id="629360"/>
    <lineage>
        <taxon>Eukaryota</taxon>
        <taxon>Metazoa</taxon>
        <taxon>Ecdysozoa</taxon>
        <taxon>Arthropoda</taxon>
        <taxon>Hexapoda</taxon>
        <taxon>Insecta</taxon>
        <taxon>Pterygota</taxon>
        <taxon>Neoptera</taxon>
        <taxon>Polyneoptera</taxon>
        <taxon>Phasmatodea</taxon>
        <taxon>Timematodea</taxon>
        <taxon>Timematoidea</taxon>
        <taxon>Timematidae</taxon>
        <taxon>Timema</taxon>
    </lineage>
</organism>
<reference evidence="3" key="1">
    <citation type="submission" date="2020-11" db="EMBL/GenBank/DDBJ databases">
        <authorList>
            <person name="Tran Van P."/>
        </authorList>
    </citation>
    <scope>NUCLEOTIDE SEQUENCE</scope>
</reference>
<dbReference type="AlphaFoldDB" id="A0A7R9G1U0"/>
<protein>
    <submittedName>
        <fullName evidence="3">Uncharacterized protein</fullName>
    </submittedName>
</protein>
<proteinExistence type="predicted"/>
<evidence type="ECO:0000256" key="2">
    <source>
        <dbReference type="SAM" id="MobiDB-lite"/>
    </source>
</evidence>
<feature type="region of interest" description="Disordered" evidence="2">
    <location>
        <begin position="344"/>
        <end position="388"/>
    </location>
</feature>
<feature type="coiled-coil region" evidence="1">
    <location>
        <begin position="143"/>
        <end position="170"/>
    </location>
</feature>
<gene>
    <name evidence="3" type="ORF">TSIB3V08_LOCUS6727</name>
</gene>
<keyword evidence="1" id="KW-0175">Coiled coil</keyword>
<evidence type="ECO:0000256" key="1">
    <source>
        <dbReference type="SAM" id="Coils"/>
    </source>
</evidence>
<name>A0A7R9G1U0_TIMSH</name>
<evidence type="ECO:0000313" key="3">
    <source>
        <dbReference type="EMBL" id="CAD7262625.1"/>
    </source>
</evidence>
<sequence>MTLSTGRILDDSVLEHWCAEPKVPVLIPASRWKSAISSVRAEPPNISFSPDHLFARVGAQADSQSNTAPTPQENRMARSFRIHGYQDLEKTTSVWSATIHTDLHLFGMPKPFDHLDVPSTSTPKSQLGQTLGQSNLDMEESMKDELITILTKIRDEYKELSENRTRVLEKLGVLHHQLSKDAQKDLLEIVESQMGHQSQTSSALRGTVEKLEKAKLALRDKRWMKGEQELRNIQQQEMQHTQDLHRELKAAHTEVECVRKRLEKSTSRVTSDSTKVPLKEKTITELERMQAELNLGETNPETCLKELENLDVLKKEEAQITEELKEFQGLPADIAAAEKVNTRNKLDHRPPLSQDTTNRLNATPELAHSEARTRVQPAEEKKKEEFRIRPRERRRASILFWNHPSP</sequence>